<feature type="region of interest" description="Disordered" evidence="2">
    <location>
        <begin position="331"/>
        <end position="497"/>
    </location>
</feature>
<dbReference type="PANTHER" id="PTHR15111:SF0">
    <property type="entry name" value="UNCONVENTIONAL PREFOLDIN RPB5 INTERACTOR 1"/>
    <property type="match status" value="1"/>
</dbReference>
<dbReference type="Gene3D" id="1.10.287.370">
    <property type="match status" value="1"/>
</dbReference>
<feature type="region of interest" description="Disordered" evidence="2">
    <location>
        <begin position="199"/>
        <end position="250"/>
    </location>
</feature>
<dbReference type="GO" id="GO:0000122">
    <property type="term" value="P:negative regulation of transcription by RNA polymerase II"/>
    <property type="evidence" value="ECO:0007669"/>
    <property type="project" value="TreeGrafter"/>
</dbReference>
<organism evidence="4 5">
    <name type="scientific">Talaromyces proteolyticus</name>
    <dbReference type="NCBI Taxonomy" id="1131652"/>
    <lineage>
        <taxon>Eukaryota</taxon>
        <taxon>Fungi</taxon>
        <taxon>Dikarya</taxon>
        <taxon>Ascomycota</taxon>
        <taxon>Pezizomycotina</taxon>
        <taxon>Eurotiomycetes</taxon>
        <taxon>Eurotiomycetidae</taxon>
        <taxon>Eurotiales</taxon>
        <taxon>Trichocomaceae</taxon>
        <taxon>Talaromyces</taxon>
        <taxon>Talaromyces sect. Bacilispori</taxon>
    </lineage>
</organism>
<feature type="compositionally biased region" description="Polar residues" evidence="2">
    <location>
        <begin position="199"/>
        <end position="217"/>
    </location>
</feature>
<dbReference type="GO" id="GO:0003682">
    <property type="term" value="F:chromatin binding"/>
    <property type="evidence" value="ECO:0007669"/>
    <property type="project" value="TreeGrafter"/>
</dbReference>
<reference evidence="4" key="1">
    <citation type="submission" date="2021-12" db="EMBL/GenBank/DDBJ databases">
        <title>Convergent genome expansion in fungi linked to evolution of root-endophyte symbiosis.</title>
        <authorList>
            <consortium name="DOE Joint Genome Institute"/>
            <person name="Ke Y.-H."/>
            <person name="Bonito G."/>
            <person name="Liao H.-L."/>
            <person name="Looney B."/>
            <person name="Rojas-Flechas A."/>
            <person name="Nash J."/>
            <person name="Hameed K."/>
            <person name="Schadt C."/>
            <person name="Martin F."/>
            <person name="Crous P.W."/>
            <person name="Miettinen O."/>
            <person name="Magnuson J.K."/>
            <person name="Labbe J."/>
            <person name="Jacobson D."/>
            <person name="Doktycz M.J."/>
            <person name="Veneault-Fourrey C."/>
            <person name="Kuo A."/>
            <person name="Mondo S."/>
            <person name="Calhoun S."/>
            <person name="Riley R."/>
            <person name="Ohm R."/>
            <person name="LaButti K."/>
            <person name="Andreopoulos B."/>
            <person name="Pangilinan J."/>
            <person name="Nolan M."/>
            <person name="Tritt A."/>
            <person name="Clum A."/>
            <person name="Lipzen A."/>
            <person name="Daum C."/>
            <person name="Barry K."/>
            <person name="Grigoriev I.V."/>
            <person name="Vilgalys R."/>
        </authorList>
    </citation>
    <scope>NUCLEOTIDE SEQUENCE</scope>
    <source>
        <strain evidence="4">PMI_201</strain>
    </source>
</reference>
<dbReference type="AlphaFoldDB" id="A0AAD4KUG8"/>
<dbReference type="EMBL" id="JAJTJA010000004">
    <property type="protein sequence ID" value="KAH8700240.1"/>
    <property type="molecule type" value="Genomic_DNA"/>
</dbReference>
<dbReference type="Pfam" id="PF13758">
    <property type="entry name" value="Prefoldin_3"/>
    <property type="match status" value="1"/>
</dbReference>
<sequence>MAAAKDSLAGIERQRLELEENVRKLRQSLYDWRIREAEYDELKEGVESLGQDCTKDDILQLGKHFEGIVVDEKEVKALVGEYTAIVRSRDHVIQQISRRLDYVKQNISTLERRLESVEANLDKILSVERPGPNAAEERYAVTEIFEELDEDGNVISSKLSAPGDRTPDIIEVLKKAGVEVPQDSKDKQASTVDQIEEVNNQQKDQASQIRDTMNSEPAESKVVHDTVDSKNIESDDSDPESPIAEVDEPVEDARLRREMLEYSFHEVGKVVAELEMDEEGSDFSYDDNDYDDDELGDEEEDEHGRTTTRVLSEEYHQQMKELQKKLEAGGFVNLGPAKNPPAETIEANEKPSNMKAVSVKKEDNDETKPAPKKVKKKVAFANELDIAHEPTPIPPPPKAERKIEPVKPETTPLSESVVERKSSKSEANGTSAPSGTAPKKTSRFKSARNGGFPTPGDSSSLGLGMKPSTVKRTDIPSTPSPLPLFPATPKEPKPFSQPIVANDIFANPTPTMRGEPRPPEGKTLADNLVERPAINKDNILPPEPDDIDEDIHRKEVASEFYRLRNRKIQQKGGFLNEDDGNELYELDENDQPKKRVSKFKAARVRP</sequence>
<evidence type="ECO:0000256" key="1">
    <source>
        <dbReference type="SAM" id="Coils"/>
    </source>
</evidence>
<dbReference type="SUPFAM" id="SSF46579">
    <property type="entry name" value="Prefoldin"/>
    <property type="match status" value="1"/>
</dbReference>
<gene>
    <name evidence="4" type="ORF">BGW36DRAFT_373683</name>
</gene>
<keyword evidence="5" id="KW-1185">Reference proteome</keyword>
<dbReference type="InterPro" id="IPR009053">
    <property type="entry name" value="Prefoldin"/>
</dbReference>
<feature type="compositionally biased region" description="Acidic residues" evidence="2">
    <location>
        <begin position="576"/>
        <end position="589"/>
    </location>
</feature>
<evidence type="ECO:0000256" key="2">
    <source>
        <dbReference type="SAM" id="MobiDB-lite"/>
    </source>
</evidence>
<feature type="compositionally biased region" description="Basic and acidic residues" evidence="2">
    <location>
        <begin position="218"/>
        <end position="233"/>
    </location>
</feature>
<protein>
    <submittedName>
        <fullName evidence="4">Prefoldin subunit-domain-containing protein</fullName>
    </submittedName>
</protein>
<dbReference type="GeneID" id="70245892"/>
<feature type="compositionally biased region" description="Basic and acidic residues" evidence="2">
    <location>
        <begin position="398"/>
        <end position="407"/>
    </location>
</feature>
<feature type="region of interest" description="Disordered" evidence="2">
    <location>
        <begin position="275"/>
        <end position="307"/>
    </location>
</feature>
<evidence type="ECO:0000313" key="5">
    <source>
        <dbReference type="Proteomes" id="UP001201262"/>
    </source>
</evidence>
<dbReference type="GO" id="GO:0019212">
    <property type="term" value="F:phosphatase inhibitor activity"/>
    <property type="evidence" value="ECO:0007669"/>
    <property type="project" value="TreeGrafter"/>
</dbReference>
<feature type="region of interest" description="Disordered" evidence="2">
    <location>
        <begin position="568"/>
        <end position="606"/>
    </location>
</feature>
<feature type="region of interest" description="Disordered" evidence="2">
    <location>
        <begin position="530"/>
        <end position="549"/>
    </location>
</feature>
<dbReference type="Pfam" id="PF12927">
    <property type="entry name" value="DUF3835"/>
    <property type="match status" value="2"/>
</dbReference>
<feature type="coiled-coil region" evidence="1">
    <location>
        <begin position="1"/>
        <end position="28"/>
    </location>
</feature>
<dbReference type="InterPro" id="IPR024325">
    <property type="entry name" value="DUF3835"/>
</dbReference>
<feature type="domain" description="DUF3835" evidence="3">
    <location>
        <begin position="435"/>
        <end position="448"/>
    </location>
</feature>
<proteinExistence type="predicted"/>
<feature type="compositionally biased region" description="Acidic residues" evidence="2">
    <location>
        <begin position="234"/>
        <end position="250"/>
    </location>
</feature>
<comment type="caution">
    <text evidence="4">The sequence shown here is derived from an EMBL/GenBank/DDBJ whole genome shotgun (WGS) entry which is preliminary data.</text>
</comment>
<dbReference type="GO" id="GO:0003714">
    <property type="term" value="F:transcription corepressor activity"/>
    <property type="evidence" value="ECO:0007669"/>
    <property type="project" value="TreeGrafter"/>
</dbReference>
<dbReference type="InterPro" id="IPR039553">
    <property type="entry name" value="Prefoldin-like"/>
</dbReference>
<feature type="coiled-coil region" evidence="1">
    <location>
        <begin position="93"/>
        <end position="127"/>
    </location>
</feature>
<accession>A0AAD4KUG8</accession>
<feature type="compositionally biased region" description="Basic and acidic residues" evidence="2">
    <location>
        <begin position="359"/>
        <end position="369"/>
    </location>
</feature>
<dbReference type="PANTHER" id="PTHR15111">
    <property type="entry name" value="RNA POLYMERASE II SUBUNIT 5-MEDIATING PROTEIN NNX3"/>
    <property type="match status" value="1"/>
</dbReference>
<keyword evidence="1" id="KW-0175">Coiled coil</keyword>
<evidence type="ECO:0000313" key="4">
    <source>
        <dbReference type="EMBL" id="KAH8700240.1"/>
    </source>
</evidence>
<feature type="domain" description="DUF3835" evidence="3">
    <location>
        <begin position="524"/>
        <end position="604"/>
    </location>
</feature>
<dbReference type="RefSeq" id="XP_046073946.1">
    <property type="nucleotide sequence ID" value="XM_046215605.1"/>
</dbReference>
<feature type="region of interest" description="Disordered" evidence="2">
    <location>
        <begin position="505"/>
        <end position="524"/>
    </location>
</feature>
<name>A0AAD4KUG8_9EURO</name>
<dbReference type="InterPro" id="IPR052255">
    <property type="entry name" value="RNA_pol_II_subunit5-mediator"/>
</dbReference>
<evidence type="ECO:0000259" key="3">
    <source>
        <dbReference type="Pfam" id="PF12927"/>
    </source>
</evidence>
<feature type="compositionally biased region" description="Basic residues" evidence="2">
    <location>
        <begin position="594"/>
        <end position="606"/>
    </location>
</feature>
<dbReference type="Proteomes" id="UP001201262">
    <property type="component" value="Unassembled WGS sequence"/>
</dbReference>
<feature type="compositionally biased region" description="Acidic residues" evidence="2">
    <location>
        <begin position="275"/>
        <end position="301"/>
    </location>
</feature>